<keyword evidence="20" id="KW-0675">Receptor</keyword>
<organism evidence="20 21">
    <name type="scientific">Heracleum sosnowskyi</name>
    <dbReference type="NCBI Taxonomy" id="360622"/>
    <lineage>
        <taxon>Eukaryota</taxon>
        <taxon>Viridiplantae</taxon>
        <taxon>Streptophyta</taxon>
        <taxon>Embryophyta</taxon>
        <taxon>Tracheophyta</taxon>
        <taxon>Spermatophyta</taxon>
        <taxon>Magnoliopsida</taxon>
        <taxon>eudicotyledons</taxon>
        <taxon>Gunneridae</taxon>
        <taxon>Pentapetalae</taxon>
        <taxon>asterids</taxon>
        <taxon>campanulids</taxon>
        <taxon>Apiales</taxon>
        <taxon>Apiaceae</taxon>
        <taxon>Apioideae</taxon>
        <taxon>apioid superclade</taxon>
        <taxon>Tordylieae</taxon>
        <taxon>Tordyliinae</taxon>
        <taxon>Heracleum</taxon>
    </lineage>
</organism>
<keyword evidence="2" id="KW-1003">Cell membrane</keyword>
<dbReference type="PANTHER" id="PTHR27002:SF851">
    <property type="entry name" value="G-TYPE LECTIN S-RECEPTOR-LIKE SERINE_THREONINE-PROTEIN KINASE SD1-1"/>
    <property type="match status" value="1"/>
</dbReference>
<dbReference type="CDD" id="cd01098">
    <property type="entry name" value="PAN_AP_plant"/>
    <property type="match status" value="1"/>
</dbReference>
<dbReference type="PROSITE" id="PS50011">
    <property type="entry name" value="PROTEIN_KINASE_DOM"/>
    <property type="match status" value="1"/>
</dbReference>
<comment type="subcellular location">
    <subcellularLocation>
        <location evidence="1">Cell membrane</location>
        <topology evidence="1">Single-pass type I membrane protein</topology>
    </subcellularLocation>
</comment>
<dbReference type="Pfam" id="PF01453">
    <property type="entry name" value="B_lectin"/>
    <property type="match status" value="1"/>
</dbReference>
<dbReference type="PROSITE" id="PS00108">
    <property type="entry name" value="PROTEIN_KINASE_ST"/>
    <property type="match status" value="1"/>
</dbReference>
<evidence type="ECO:0000256" key="13">
    <source>
        <dbReference type="PIRNR" id="PIRNR000641"/>
    </source>
</evidence>
<dbReference type="InterPro" id="IPR001245">
    <property type="entry name" value="Ser-Thr/Tyr_kinase_cat_dom"/>
</dbReference>
<dbReference type="CDD" id="cd00028">
    <property type="entry name" value="B_lectin"/>
    <property type="match status" value="1"/>
</dbReference>
<feature type="domain" description="Bulb-type lectin" evidence="18">
    <location>
        <begin position="22"/>
        <end position="142"/>
    </location>
</feature>
<dbReference type="PROSITE" id="PS50948">
    <property type="entry name" value="PAN"/>
    <property type="match status" value="1"/>
</dbReference>
<evidence type="ECO:0000256" key="3">
    <source>
        <dbReference type="ARBA" id="ARBA00022527"/>
    </source>
</evidence>
<dbReference type="AlphaFoldDB" id="A0AAD8ISU7"/>
<keyword evidence="4 13" id="KW-0808">Transferase</keyword>
<dbReference type="CDD" id="cd14066">
    <property type="entry name" value="STKc_IRAK"/>
    <property type="match status" value="1"/>
</dbReference>
<comment type="catalytic activity">
    <reaction evidence="11 13">
        <text>L-threonyl-[protein] + ATP = O-phospho-L-threonyl-[protein] + ADP + H(+)</text>
        <dbReference type="Rhea" id="RHEA:46608"/>
        <dbReference type="Rhea" id="RHEA-COMP:11060"/>
        <dbReference type="Rhea" id="RHEA-COMP:11605"/>
        <dbReference type="ChEBI" id="CHEBI:15378"/>
        <dbReference type="ChEBI" id="CHEBI:30013"/>
        <dbReference type="ChEBI" id="CHEBI:30616"/>
        <dbReference type="ChEBI" id="CHEBI:61977"/>
        <dbReference type="ChEBI" id="CHEBI:456216"/>
        <dbReference type="EC" id="2.7.11.1"/>
    </reaction>
</comment>
<dbReference type="Gene3D" id="1.10.510.10">
    <property type="entry name" value="Transferase(Phosphotransferase) domain 1"/>
    <property type="match status" value="1"/>
</dbReference>
<dbReference type="InterPro" id="IPR008271">
    <property type="entry name" value="Ser/Thr_kinase_AS"/>
</dbReference>
<dbReference type="InterPro" id="IPR003609">
    <property type="entry name" value="Pan_app"/>
</dbReference>
<evidence type="ECO:0000313" key="21">
    <source>
        <dbReference type="Proteomes" id="UP001237642"/>
    </source>
</evidence>
<comment type="caution">
    <text evidence="20">The sequence shown here is derived from an EMBL/GenBank/DDBJ whole genome shotgun (WGS) entry which is preliminary data.</text>
</comment>
<reference evidence="20" key="2">
    <citation type="submission" date="2023-05" db="EMBL/GenBank/DDBJ databases">
        <authorList>
            <person name="Schelkunov M.I."/>
        </authorList>
    </citation>
    <scope>NUCLEOTIDE SEQUENCE</scope>
    <source>
        <strain evidence="20">Hsosn_3</strain>
        <tissue evidence="20">Leaf</tissue>
    </source>
</reference>
<keyword evidence="15" id="KW-0472">Membrane</keyword>
<dbReference type="PIRSF" id="PIRSF000641">
    <property type="entry name" value="SRK"/>
    <property type="match status" value="1"/>
</dbReference>
<dbReference type="GO" id="GO:0048544">
    <property type="term" value="P:recognition of pollen"/>
    <property type="evidence" value="ECO:0007669"/>
    <property type="project" value="InterPro"/>
</dbReference>
<dbReference type="InterPro" id="IPR001480">
    <property type="entry name" value="Bulb-type_lectin_dom"/>
</dbReference>
<dbReference type="Gene3D" id="2.90.10.10">
    <property type="entry name" value="Bulb-type lectin domain"/>
    <property type="match status" value="1"/>
</dbReference>
<name>A0AAD8ISU7_9APIA</name>
<evidence type="ECO:0000256" key="12">
    <source>
        <dbReference type="ARBA" id="ARBA00048679"/>
    </source>
</evidence>
<dbReference type="PANTHER" id="PTHR27002">
    <property type="entry name" value="RECEPTOR-LIKE SERINE/THREONINE-PROTEIN KINASE SD1-8"/>
    <property type="match status" value="1"/>
</dbReference>
<keyword evidence="8 13" id="KW-0067">ATP-binding</keyword>
<dbReference type="InterPro" id="IPR000719">
    <property type="entry name" value="Prot_kinase_dom"/>
</dbReference>
<evidence type="ECO:0000256" key="2">
    <source>
        <dbReference type="ARBA" id="ARBA00022475"/>
    </source>
</evidence>
<evidence type="ECO:0000256" key="15">
    <source>
        <dbReference type="SAM" id="Phobius"/>
    </source>
</evidence>
<evidence type="ECO:0000256" key="7">
    <source>
        <dbReference type="ARBA" id="ARBA00022777"/>
    </source>
</evidence>
<evidence type="ECO:0000256" key="16">
    <source>
        <dbReference type="SAM" id="SignalP"/>
    </source>
</evidence>
<keyword evidence="15" id="KW-1133">Transmembrane helix</keyword>
<evidence type="ECO:0000259" key="18">
    <source>
        <dbReference type="PROSITE" id="PS50927"/>
    </source>
</evidence>
<keyword evidence="7 13" id="KW-0418">Kinase</keyword>
<comment type="catalytic activity">
    <reaction evidence="12 13">
        <text>L-seryl-[protein] + ATP = O-phospho-L-seryl-[protein] + ADP + H(+)</text>
        <dbReference type="Rhea" id="RHEA:17989"/>
        <dbReference type="Rhea" id="RHEA-COMP:9863"/>
        <dbReference type="Rhea" id="RHEA-COMP:11604"/>
        <dbReference type="ChEBI" id="CHEBI:15378"/>
        <dbReference type="ChEBI" id="CHEBI:29999"/>
        <dbReference type="ChEBI" id="CHEBI:30616"/>
        <dbReference type="ChEBI" id="CHEBI:83421"/>
        <dbReference type="ChEBI" id="CHEBI:456216"/>
        <dbReference type="EC" id="2.7.11.1"/>
    </reaction>
</comment>
<sequence length="820" mass="92354">MAKWFVEIFFFYSFFVVSSRAADTLYSNQSIKVGETIVSADGVFELGFFSPGGSKNRYLCIRYKKASSIIAWLANRYTPITDASGTLNLSSQGTLQIFDGSNTEIWSTNSSKSLKNPVAQLLNTGNLVIRSDDEPDSRFYLWQSFDYPDNTLVPGMKIGKNLEAGLVWSFNSWKSSDDPSPGIFQVRIDITGYPQLVLYNGSSIQIRIGPWNGARFSGIPSSGPTNIFRDEFAITAKEIYYKYELDDNSVLIRTTVEPDGRVIRYTSTGQTNTWQATIFLQPDYCDYYARCGANGICSVNTLCRCLDGFQPKNDHAWNSSNFSEGCVQESQWNCSSKDKFVPRLNMKWPDTRNSSYDLSMKLEDCEKKCLRNCSCKAYAYVNNTENGRGCLFWFGGLIDIRDQEQSGLGFYVRVPSSGSGSGSSSRARQIALFVLVPIVSFLTVILAFYLRNVCKYRKKCREGDMVEIEIDKGKEDLPLFDFRTIANATNNFSDGNKLGQGGFGPVYKGILEDGQEVAVKRRSTGSTQGVEEFGNEVSCIAKLQHRNLVRLLGWSTTEEGERLLVYEYMPNKSLDYFIFGADIKQRASLDWPKRYKIINGIAKGLLYLHEDSRLRVIHRDLKASNILLDYNMNPKISDFGMARSFGDGEIEANTARVVGTYGYMAPEYAVEGVFSVKSDVYSFGVLVIEILSGKKSRFFNHPGHNLNLIGHAWTSYNEDRLSELIDVSILKTSDRCETFRTIQIGLLCVQQYPEDRPNMSSVLMMLTSKGSLPHPKQPGFFIERKFDKEYSSSRKHEENSSNSMLDSSSSNQTITIVSPR</sequence>
<dbReference type="FunFam" id="1.10.510.10:FF:000060">
    <property type="entry name" value="G-type lectin S-receptor-like serine/threonine-protein kinase"/>
    <property type="match status" value="1"/>
</dbReference>
<comment type="similarity">
    <text evidence="13">Belongs to the protein kinase superfamily. Ser/Thr protein kinase family.</text>
</comment>
<feature type="compositionally biased region" description="Low complexity" evidence="14">
    <location>
        <begin position="800"/>
        <end position="811"/>
    </location>
</feature>
<feature type="domain" description="Protein kinase" evidence="17">
    <location>
        <begin position="492"/>
        <end position="777"/>
    </location>
</feature>
<feature type="region of interest" description="Disordered" evidence="14">
    <location>
        <begin position="791"/>
        <end position="820"/>
    </location>
</feature>
<dbReference type="SUPFAM" id="SSF51110">
    <property type="entry name" value="alpha-D-mannose-specific plant lectins"/>
    <property type="match status" value="1"/>
</dbReference>
<keyword evidence="10" id="KW-0325">Glycoprotein</keyword>
<dbReference type="EMBL" id="JAUIZM010000003">
    <property type="protein sequence ID" value="KAK1391220.1"/>
    <property type="molecule type" value="Genomic_DNA"/>
</dbReference>
<dbReference type="Pfam" id="PF08276">
    <property type="entry name" value="PAN_2"/>
    <property type="match status" value="1"/>
</dbReference>
<keyword evidence="21" id="KW-1185">Reference proteome</keyword>
<dbReference type="SUPFAM" id="SSF56112">
    <property type="entry name" value="Protein kinase-like (PK-like)"/>
    <property type="match status" value="1"/>
</dbReference>
<dbReference type="Pfam" id="PF07714">
    <property type="entry name" value="PK_Tyr_Ser-Thr"/>
    <property type="match status" value="1"/>
</dbReference>
<keyword evidence="6 13" id="KW-0547">Nucleotide-binding</keyword>
<accession>A0AAD8ISU7</accession>
<feature type="transmembrane region" description="Helical" evidence="15">
    <location>
        <begin position="430"/>
        <end position="450"/>
    </location>
</feature>
<dbReference type="FunFam" id="2.90.10.10:FF:000001">
    <property type="entry name" value="G-type lectin S-receptor-like serine/threonine-protein kinase"/>
    <property type="match status" value="1"/>
</dbReference>
<protein>
    <recommendedName>
        <fullName evidence="13">Receptor-like serine/threonine-protein kinase</fullName>
        <ecNumber evidence="13">2.7.11.1</ecNumber>
    </recommendedName>
</protein>
<dbReference type="FunFam" id="3.30.200.20:FF:000195">
    <property type="entry name" value="G-type lectin S-receptor-like serine/threonine-protein kinase"/>
    <property type="match status" value="1"/>
</dbReference>
<dbReference type="GO" id="GO:0004674">
    <property type="term" value="F:protein serine/threonine kinase activity"/>
    <property type="evidence" value="ECO:0007669"/>
    <property type="project" value="UniProtKB-KW"/>
</dbReference>
<dbReference type="GO" id="GO:0005524">
    <property type="term" value="F:ATP binding"/>
    <property type="evidence" value="ECO:0007669"/>
    <property type="project" value="UniProtKB-KW"/>
</dbReference>
<keyword evidence="3 13" id="KW-0723">Serine/threonine-protein kinase</keyword>
<dbReference type="SMART" id="SM00108">
    <property type="entry name" value="B_lectin"/>
    <property type="match status" value="1"/>
</dbReference>
<dbReference type="SMART" id="SM00220">
    <property type="entry name" value="S_TKc"/>
    <property type="match status" value="1"/>
</dbReference>
<evidence type="ECO:0000256" key="11">
    <source>
        <dbReference type="ARBA" id="ARBA00047899"/>
    </source>
</evidence>
<evidence type="ECO:0000313" key="20">
    <source>
        <dbReference type="EMBL" id="KAK1391220.1"/>
    </source>
</evidence>
<evidence type="ECO:0000256" key="14">
    <source>
        <dbReference type="SAM" id="MobiDB-lite"/>
    </source>
</evidence>
<evidence type="ECO:0000256" key="6">
    <source>
        <dbReference type="ARBA" id="ARBA00022741"/>
    </source>
</evidence>
<evidence type="ECO:0000256" key="1">
    <source>
        <dbReference type="ARBA" id="ARBA00004251"/>
    </source>
</evidence>
<dbReference type="GO" id="GO:0005886">
    <property type="term" value="C:plasma membrane"/>
    <property type="evidence" value="ECO:0007669"/>
    <property type="project" value="UniProtKB-SubCell"/>
</dbReference>
<dbReference type="SMART" id="SM00473">
    <property type="entry name" value="PAN_AP"/>
    <property type="match status" value="1"/>
</dbReference>
<gene>
    <name evidence="20" type="ORF">POM88_010276</name>
</gene>
<dbReference type="InterPro" id="IPR036426">
    <property type="entry name" value="Bulb-type_lectin_dom_sf"/>
</dbReference>
<dbReference type="Gene3D" id="3.30.200.20">
    <property type="entry name" value="Phosphorylase Kinase, domain 1"/>
    <property type="match status" value="1"/>
</dbReference>
<evidence type="ECO:0000256" key="5">
    <source>
        <dbReference type="ARBA" id="ARBA00022729"/>
    </source>
</evidence>
<keyword evidence="15" id="KW-0812">Transmembrane</keyword>
<evidence type="ECO:0000256" key="10">
    <source>
        <dbReference type="ARBA" id="ARBA00023180"/>
    </source>
</evidence>
<feature type="signal peptide" evidence="16">
    <location>
        <begin position="1"/>
        <end position="21"/>
    </location>
</feature>
<evidence type="ECO:0000259" key="19">
    <source>
        <dbReference type="PROSITE" id="PS50948"/>
    </source>
</evidence>
<feature type="domain" description="Apple" evidence="19">
    <location>
        <begin position="334"/>
        <end position="415"/>
    </location>
</feature>
<proteinExistence type="inferred from homology"/>
<evidence type="ECO:0000256" key="4">
    <source>
        <dbReference type="ARBA" id="ARBA00022679"/>
    </source>
</evidence>
<reference evidence="20" key="1">
    <citation type="submission" date="2023-02" db="EMBL/GenBank/DDBJ databases">
        <title>Genome of toxic invasive species Heracleum sosnowskyi carries increased number of genes despite the absence of recent whole-genome duplications.</title>
        <authorList>
            <person name="Schelkunov M."/>
            <person name="Shtratnikova V."/>
            <person name="Makarenko M."/>
            <person name="Klepikova A."/>
            <person name="Omelchenko D."/>
            <person name="Novikova G."/>
            <person name="Obukhova E."/>
            <person name="Bogdanov V."/>
            <person name="Penin A."/>
            <person name="Logacheva M."/>
        </authorList>
    </citation>
    <scope>NUCLEOTIDE SEQUENCE</scope>
    <source>
        <strain evidence="20">Hsosn_3</strain>
        <tissue evidence="20">Leaf</tissue>
    </source>
</reference>
<keyword evidence="5 16" id="KW-0732">Signal</keyword>
<keyword evidence="9" id="KW-1015">Disulfide bond</keyword>
<dbReference type="InterPro" id="IPR011009">
    <property type="entry name" value="Kinase-like_dom_sf"/>
</dbReference>
<dbReference type="InterPro" id="IPR024171">
    <property type="entry name" value="SRK-like_kinase"/>
</dbReference>
<dbReference type="InterPro" id="IPR000858">
    <property type="entry name" value="S_locus_glycoprot_dom"/>
</dbReference>
<evidence type="ECO:0000256" key="8">
    <source>
        <dbReference type="ARBA" id="ARBA00022840"/>
    </source>
</evidence>
<dbReference type="Pfam" id="PF00954">
    <property type="entry name" value="S_locus_glycop"/>
    <property type="match status" value="1"/>
</dbReference>
<dbReference type="PROSITE" id="PS50927">
    <property type="entry name" value="BULB_LECTIN"/>
    <property type="match status" value="1"/>
</dbReference>
<evidence type="ECO:0000259" key="17">
    <source>
        <dbReference type="PROSITE" id="PS50011"/>
    </source>
</evidence>
<evidence type="ECO:0000256" key="9">
    <source>
        <dbReference type="ARBA" id="ARBA00023157"/>
    </source>
</evidence>
<feature type="chain" id="PRO_5042259749" description="Receptor-like serine/threonine-protein kinase" evidence="16">
    <location>
        <begin position="22"/>
        <end position="820"/>
    </location>
</feature>
<dbReference type="Proteomes" id="UP001237642">
    <property type="component" value="Unassembled WGS sequence"/>
</dbReference>
<dbReference type="EC" id="2.7.11.1" evidence="13"/>